<evidence type="ECO:0000313" key="4">
    <source>
        <dbReference type="EMBL" id="CAB1434171.1"/>
    </source>
</evidence>
<keyword evidence="2" id="KW-0472">Membrane</keyword>
<dbReference type="PROSITE" id="PS50835">
    <property type="entry name" value="IG_LIKE"/>
    <property type="match status" value="4"/>
</dbReference>
<dbReference type="Pfam" id="PF13927">
    <property type="entry name" value="Ig_3"/>
    <property type="match status" value="1"/>
</dbReference>
<keyword evidence="2" id="KW-0812">Transmembrane</keyword>
<protein>
    <recommendedName>
        <fullName evidence="3">Ig-like domain-containing protein</fullName>
    </recommendedName>
</protein>
<dbReference type="Pfam" id="PF13895">
    <property type="entry name" value="Ig_2"/>
    <property type="match status" value="2"/>
</dbReference>
<dbReference type="SMART" id="SM00408">
    <property type="entry name" value="IGc2"/>
    <property type="match status" value="3"/>
</dbReference>
<feature type="compositionally biased region" description="Polar residues" evidence="1">
    <location>
        <begin position="754"/>
        <end position="763"/>
    </location>
</feature>
<comment type="caution">
    <text evidence="4">The sequence shown here is derived from an EMBL/GenBank/DDBJ whole genome shotgun (WGS) entry which is preliminary data.</text>
</comment>
<dbReference type="EMBL" id="CADEAL010001637">
    <property type="protein sequence ID" value="CAB1434171.1"/>
    <property type="molecule type" value="Genomic_DNA"/>
</dbReference>
<reference evidence="4" key="1">
    <citation type="submission" date="2020-03" db="EMBL/GenBank/DDBJ databases">
        <authorList>
            <person name="Weist P."/>
        </authorList>
    </citation>
    <scope>NUCLEOTIDE SEQUENCE</scope>
</reference>
<evidence type="ECO:0000313" key="5">
    <source>
        <dbReference type="Proteomes" id="UP001153269"/>
    </source>
</evidence>
<feature type="domain" description="Ig-like" evidence="3">
    <location>
        <begin position="436"/>
        <end position="520"/>
    </location>
</feature>
<dbReference type="InterPro" id="IPR003598">
    <property type="entry name" value="Ig_sub2"/>
</dbReference>
<feature type="domain" description="Ig-like" evidence="3">
    <location>
        <begin position="349"/>
        <end position="433"/>
    </location>
</feature>
<dbReference type="SMART" id="SM00409">
    <property type="entry name" value="IG"/>
    <property type="match status" value="5"/>
</dbReference>
<dbReference type="InterPro" id="IPR003599">
    <property type="entry name" value="Ig_sub"/>
</dbReference>
<keyword evidence="5" id="KW-1185">Reference proteome</keyword>
<dbReference type="InterPro" id="IPR007110">
    <property type="entry name" value="Ig-like_dom"/>
</dbReference>
<evidence type="ECO:0000259" key="3">
    <source>
        <dbReference type="PROSITE" id="PS50835"/>
    </source>
</evidence>
<feature type="transmembrane region" description="Helical" evidence="2">
    <location>
        <begin position="621"/>
        <end position="648"/>
    </location>
</feature>
<dbReference type="Gene3D" id="2.60.40.10">
    <property type="entry name" value="Immunoglobulins"/>
    <property type="match status" value="5"/>
</dbReference>
<gene>
    <name evidence="4" type="ORF">PLEPLA_LOCUS22237</name>
</gene>
<keyword evidence="2" id="KW-1133">Transmembrane helix</keyword>
<sequence length="763" mass="82893">MKTLLCGAPLPRPITQELSVPSQAPPLGHDPARNFLLNILVGFKCRSVIMKGAIKVFFICCLLQGSSCQHWAAFMPQTVEGLSGSCVLVSCSFSLPPEWDQHLDDSCRAIWKRGSWSRTQKDCTTIFNNLPSNHYDNYYFRLQCDNSLKFNFQTSVLIITQDSFPRPALNPSRLEVEEGSPVRLNCSAVTPCPVLPPVLTWTPSIGDVEESIDSKSVTSLLNFTASHLHNGQKISCNTLYSRQAGNSDLLYEKSVTLRVYYPPNNTSISYPAPAQEGRSVTLTCNANANPAVDSYTWYKEDGDQVSAVGSNKRLLTSVSEVDNTFFCQVSNRYGTQNSSVTQIDVQFSPKDTTVIADPTGPILEGSSVSLFCRSRANPSVTNYTWYRDDVEEEEAGASLVLSSVDLSRSGDYHCEARNALGEDASAAVHLDIQYPPKNTSVLVDPSAPVPDGSSVTLTCTSVANPAAMNFTWFRVRARQNEVVGSETDFTFNVTKLSEDYYYCEALNVHGARYSEPAHIDVAFAPEILPSSRCIKILSQFRCSCDSQGNPLPSLVWELAGEPVNHSSDIPIREVTLGGFARRSVITLYHLDKDVPSLLCLTINSLGSDSLAFNVSASETQLGFHTVSLLIGSAAGALGMLLMCVPLLLCCRKRKESLILVDTSENVFTNKTSSSHLDVVHVSNAILEEEGGANVDFDKLQVVSTEGKLEDGEITGLDSKTTNSEICLLSGECNGGNAKEEETGANTGEGVDGLTGQNSDKAMA</sequence>
<accession>A0A9N7YJW0</accession>
<name>A0A9N7YJW0_PLEPL</name>
<feature type="region of interest" description="Disordered" evidence="1">
    <location>
        <begin position="733"/>
        <end position="763"/>
    </location>
</feature>
<feature type="domain" description="Ig-like" evidence="3">
    <location>
        <begin position="165"/>
        <end position="256"/>
    </location>
</feature>
<dbReference type="AlphaFoldDB" id="A0A9N7YJW0"/>
<dbReference type="CDD" id="cd00096">
    <property type="entry name" value="Ig"/>
    <property type="match status" value="1"/>
</dbReference>
<dbReference type="InterPro" id="IPR036179">
    <property type="entry name" value="Ig-like_dom_sf"/>
</dbReference>
<evidence type="ECO:0000256" key="1">
    <source>
        <dbReference type="SAM" id="MobiDB-lite"/>
    </source>
</evidence>
<dbReference type="Proteomes" id="UP001153269">
    <property type="component" value="Unassembled WGS sequence"/>
</dbReference>
<dbReference type="SUPFAM" id="SSF48726">
    <property type="entry name" value="Immunoglobulin"/>
    <property type="match status" value="4"/>
</dbReference>
<feature type="domain" description="Ig-like" evidence="3">
    <location>
        <begin position="263"/>
        <end position="341"/>
    </location>
</feature>
<evidence type="ECO:0000256" key="2">
    <source>
        <dbReference type="SAM" id="Phobius"/>
    </source>
</evidence>
<dbReference type="PANTHER" id="PTHR46013">
    <property type="entry name" value="VASCULAR CELL ADHESION MOLECULE 1"/>
    <property type="match status" value="1"/>
</dbReference>
<proteinExistence type="predicted"/>
<organism evidence="4 5">
    <name type="scientific">Pleuronectes platessa</name>
    <name type="common">European plaice</name>
    <dbReference type="NCBI Taxonomy" id="8262"/>
    <lineage>
        <taxon>Eukaryota</taxon>
        <taxon>Metazoa</taxon>
        <taxon>Chordata</taxon>
        <taxon>Craniata</taxon>
        <taxon>Vertebrata</taxon>
        <taxon>Euteleostomi</taxon>
        <taxon>Actinopterygii</taxon>
        <taxon>Neopterygii</taxon>
        <taxon>Teleostei</taxon>
        <taxon>Neoteleostei</taxon>
        <taxon>Acanthomorphata</taxon>
        <taxon>Carangaria</taxon>
        <taxon>Pleuronectiformes</taxon>
        <taxon>Pleuronectoidei</taxon>
        <taxon>Pleuronectidae</taxon>
        <taxon>Pleuronectes</taxon>
    </lineage>
</organism>
<dbReference type="InterPro" id="IPR013783">
    <property type="entry name" value="Ig-like_fold"/>
</dbReference>
<dbReference type="PANTHER" id="PTHR46013:SF4">
    <property type="entry name" value="B-CELL RECEPTOR CD22-RELATED"/>
    <property type="match status" value="1"/>
</dbReference>